<accession>A0ABY5HHP3</accession>
<reference evidence="2" key="1">
    <citation type="submission" date="2021-04" db="EMBL/GenBank/DDBJ databases">
        <title>Oceanospirillales bacteria with DddD are important DMSP degraders in coastal seawater.</title>
        <authorList>
            <person name="Liu J."/>
        </authorList>
    </citation>
    <scope>NUCLEOTIDE SEQUENCE</scope>
    <source>
        <strain evidence="2">D13-1</strain>
    </source>
</reference>
<dbReference type="InterPro" id="IPR018740">
    <property type="entry name" value="DUF2282_membr"/>
</dbReference>
<organism evidence="2 3">
    <name type="scientific">Marinobacterium rhizophilum</name>
    <dbReference type="NCBI Taxonomy" id="420402"/>
    <lineage>
        <taxon>Bacteria</taxon>
        <taxon>Pseudomonadati</taxon>
        <taxon>Pseudomonadota</taxon>
        <taxon>Gammaproteobacteria</taxon>
        <taxon>Oceanospirillales</taxon>
        <taxon>Oceanospirillaceae</taxon>
        <taxon>Marinobacterium</taxon>
    </lineage>
</organism>
<feature type="signal peptide" evidence="1">
    <location>
        <begin position="1"/>
        <end position="28"/>
    </location>
</feature>
<keyword evidence="3" id="KW-1185">Reference proteome</keyword>
<dbReference type="RefSeq" id="WP_255853924.1">
    <property type="nucleotide sequence ID" value="NZ_CP073347.1"/>
</dbReference>
<keyword evidence="1" id="KW-0732">Signal</keyword>
<dbReference type="Proteomes" id="UP001058461">
    <property type="component" value="Chromosome"/>
</dbReference>
<evidence type="ECO:0000256" key="1">
    <source>
        <dbReference type="SAM" id="SignalP"/>
    </source>
</evidence>
<evidence type="ECO:0000313" key="2">
    <source>
        <dbReference type="EMBL" id="UTW11880.1"/>
    </source>
</evidence>
<name>A0ABY5HHP3_9GAMM</name>
<sequence>MKASTQLISAAVFALSTAGIISAGTALAEEPQFEKCYGIAAAGKNDCQTATSSCAGTSKHDRQTDAFIAVPQGTCSKIAGATLEAK</sequence>
<feature type="chain" id="PRO_5046682646" evidence="1">
    <location>
        <begin position="29"/>
        <end position="86"/>
    </location>
</feature>
<dbReference type="Pfam" id="PF10048">
    <property type="entry name" value="DUF2282"/>
    <property type="match status" value="1"/>
</dbReference>
<dbReference type="EMBL" id="CP073347">
    <property type="protein sequence ID" value="UTW11880.1"/>
    <property type="molecule type" value="Genomic_DNA"/>
</dbReference>
<gene>
    <name evidence="2" type="ORF">KDW95_21980</name>
</gene>
<evidence type="ECO:0000313" key="3">
    <source>
        <dbReference type="Proteomes" id="UP001058461"/>
    </source>
</evidence>
<proteinExistence type="predicted"/>
<protein>
    <submittedName>
        <fullName evidence="2">DUF2282 domain-containing protein</fullName>
    </submittedName>
</protein>